<evidence type="ECO:0000256" key="4">
    <source>
        <dbReference type="ARBA" id="ARBA00011825"/>
    </source>
</evidence>
<dbReference type="EMBL" id="GBIH01001721">
    <property type="protein sequence ID" value="JAC92989.1"/>
    <property type="molecule type" value="mRNA"/>
</dbReference>
<comment type="subunit">
    <text evidence="4">Part of a tri-snRNP complex.</text>
</comment>
<keyword evidence="6" id="KW-0507">mRNA processing</keyword>
<dbReference type="GO" id="GO:0006397">
    <property type="term" value="P:mRNA processing"/>
    <property type="evidence" value="ECO:0007669"/>
    <property type="project" value="UniProtKB-KW"/>
</dbReference>
<evidence type="ECO:0000256" key="7">
    <source>
        <dbReference type="ARBA" id="ARBA00023187"/>
    </source>
</evidence>
<dbReference type="GO" id="GO:0008380">
    <property type="term" value="P:RNA splicing"/>
    <property type="evidence" value="ECO:0007669"/>
    <property type="project" value="UniProtKB-KW"/>
</dbReference>
<feature type="compositionally biased region" description="Basic residues" evidence="10">
    <location>
        <begin position="61"/>
        <end position="84"/>
    </location>
</feature>
<evidence type="ECO:0000256" key="10">
    <source>
        <dbReference type="SAM" id="MobiDB-lite"/>
    </source>
</evidence>
<comment type="function">
    <text evidence="1">May play a role in mRNA splicing.</text>
</comment>
<sequence>MGRSRSRSPQRRGLPERERDVIRDATRDIPRDPVRDRDVDRERERRLPESTVLLLRDPRNRSPRRRRSRSPRRPRSPRRRSRSRERKEKGENMPLGSSQGSYLERPPVTEKDLEGKTEDEKEMIKMMGFANFDTSKGKHMPGNNTYGVHVIHKRKYREVEYSTVYLGVGGRVVNFSASPHVACCNSKSGRVPVVSLNNWREKKVASDHTNQYMNRKGGFNRPLDFVA</sequence>
<keyword evidence="8" id="KW-0539">Nucleus</keyword>
<accession>A0A090XAB3</accession>
<evidence type="ECO:0000256" key="2">
    <source>
        <dbReference type="ARBA" id="ARBA00004123"/>
    </source>
</evidence>
<evidence type="ECO:0000313" key="12">
    <source>
        <dbReference type="EMBL" id="JAC92989.1"/>
    </source>
</evidence>
<evidence type="ECO:0000256" key="5">
    <source>
        <dbReference type="ARBA" id="ARBA00014357"/>
    </source>
</evidence>
<evidence type="ECO:0000256" key="6">
    <source>
        <dbReference type="ARBA" id="ARBA00022664"/>
    </source>
</evidence>
<dbReference type="InterPro" id="IPR013957">
    <property type="entry name" value="SNRNP27"/>
</dbReference>
<comment type="similarity">
    <text evidence="3">Belongs to the SNUT3 family.</text>
</comment>
<proteinExistence type="evidence at transcript level"/>
<organism evidence="12">
    <name type="scientific">Ixodes ricinus</name>
    <name type="common">Common tick</name>
    <name type="synonym">Acarus ricinus</name>
    <dbReference type="NCBI Taxonomy" id="34613"/>
    <lineage>
        <taxon>Eukaryota</taxon>
        <taxon>Metazoa</taxon>
        <taxon>Ecdysozoa</taxon>
        <taxon>Arthropoda</taxon>
        <taxon>Chelicerata</taxon>
        <taxon>Arachnida</taxon>
        <taxon>Acari</taxon>
        <taxon>Parasitiformes</taxon>
        <taxon>Ixodida</taxon>
        <taxon>Ixodoidea</taxon>
        <taxon>Ixodidae</taxon>
        <taxon>Ixodinae</taxon>
        <taxon>Ixodes</taxon>
    </lineage>
</organism>
<evidence type="ECO:0000256" key="1">
    <source>
        <dbReference type="ARBA" id="ARBA00003632"/>
    </source>
</evidence>
<feature type="compositionally biased region" description="Basic residues" evidence="10">
    <location>
        <begin position="1"/>
        <end position="10"/>
    </location>
</feature>
<comment type="subcellular location">
    <subcellularLocation>
        <location evidence="2">Nucleus</location>
    </subcellularLocation>
</comment>
<evidence type="ECO:0000259" key="11">
    <source>
        <dbReference type="Pfam" id="PF08648"/>
    </source>
</evidence>
<feature type="region of interest" description="Disordered" evidence="10">
    <location>
        <begin position="1"/>
        <end position="118"/>
    </location>
</feature>
<evidence type="ECO:0000256" key="3">
    <source>
        <dbReference type="ARBA" id="ARBA00008218"/>
    </source>
</evidence>
<name>A0A090XAB3_IXORI</name>
<dbReference type="PANTHER" id="PTHR31077:SF1">
    <property type="entry name" value="U4_U6.U5 SMALL NUCLEAR RIBONUCLEOPROTEIN 27 KDA PROTEIN"/>
    <property type="match status" value="1"/>
</dbReference>
<keyword evidence="7" id="KW-0508">mRNA splicing</keyword>
<feature type="compositionally biased region" description="Basic and acidic residues" evidence="10">
    <location>
        <begin position="107"/>
        <end position="118"/>
    </location>
</feature>
<feature type="domain" description="U4/U6.U5 small nuclear ribonucleoprotein 27kDa protein" evidence="11">
    <location>
        <begin position="208"/>
        <end position="225"/>
    </location>
</feature>
<dbReference type="PANTHER" id="PTHR31077">
    <property type="entry name" value="U4/U6.U5 SMALL NUCLEAR RIBONUCLEOPROTEIN 27 KDA PROTEIN"/>
    <property type="match status" value="1"/>
</dbReference>
<reference evidence="12" key="1">
    <citation type="journal article" date="2015" name="PLoS Negl. Trop. Dis.">
        <title>Deep Sequencing Analysis of the Ixodes ricinus Haemocytome.</title>
        <authorList>
            <person name="Kotsyfakis M."/>
            <person name="Kopacek P."/>
            <person name="Franta Z."/>
            <person name="Pedra J.H."/>
            <person name="Ribeiro J.M."/>
        </authorList>
    </citation>
    <scope>NUCLEOTIDE SEQUENCE</scope>
</reference>
<protein>
    <recommendedName>
        <fullName evidence="5">U4/U6.U5 small nuclear ribonucleoprotein 27 kDa protein</fullName>
    </recommendedName>
    <alternativeName>
        <fullName evidence="9">U4/U6.U5 tri-snRNP-associated protein 3</fullName>
    </alternativeName>
</protein>
<evidence type="ECO:0000256" key="8">
    <source>
        <dbReference type="ARBA" id="ARBA00023242"/>
    </source>
</evidence>
<feature type="domain" description="U4/U6.U5 small nuclear ribonucleoprotein 27kDa protein" evidence="11">
    <location>
        <begin position="118"/>
        <end position="157"/>
    </location>
</feature>
<dbReference type="GO" id="GO:0071011">
    <property type="term" value="C:precatalytic spliceosome"/>
    <property type="evidence" value="ECO:0007669"/>
    <property type="project" value="TreeGrafter"/>
</dbReference>
<dbReference type="Pfam" id="PF08648">
    <property type="entry name" value="SNRNP27"/>
    <property type="match status" value="2"/>
</dbReference>
<evidence type="ECO:0000256" key="9">
    <source>
        <dbReference type="ARBA" id="ARBA00031864"/>
    </source>
</evidence>
<dbReference type="AlphaFoldDB" id="A0A090XAB3"/>
<feature type="compositionally biased region" description="Basic and acidic residues" evidence="10">
    <location>
        <begin position="13"/>
        <end position="48"/>
    </location>
</feature>